<reference evidence="1" key="2">
    <citation type="journal article" date="2015" name="Fish Shellfish Immunol.">
        <title>Early steps in the European eel (Anguilla anguilla)-Vibrio vulnificus interaction in the gills: Role of the RtxA13 toxin.</title>
        <authorList>
            <person name="Callol A."/>
            <person name="Pajuelo D."/>
            <person name="Ebbesson L."/>
            <person name="Teles M."/>
            <person name="MacKenzie S."/>
            <person name="Amaro C."/>
        </authorList>
    </citation>
    <scope>NUCLEOTIDE SEQUENCE</scope>
</reference>
<organism evidence="1">
    <name type="scientific">Anguilla anguilla</name>
    <name type="common">European freshwater eel</name>
    <name type="synonym">Muraena anguilla</name>
    <dbReference type="NCBI Taxonomy" id="7936"/>
    <lineage>
        <taxon>Eukaryota</taxon>
        <taxon>Metazoa</taxon>
        <taxon>Chordata</taxon>
        <taxon>Craniata</taxon>
        <taxon>Vertebrata</taxon>
        <taxon>Euteleostomi</taxon>
        <taxon>Actinopterygii</taxon>
        <taxon>Neopterygii</taxon>
        <taxon>Teleostei</taxon>
        <taxon>Anguilliformes</taxon>
        <taxon>Anguillidae</taxon>
        <taxon>Anguilla</taxon>
    </lineage>
</organism>
<dbReference type="EMBL" id="GBXM01082951">
    <property type="protein sequence ID" value="JAH25626.1"/>
    <property type="molecule type" value="Transcribed_RNA"/>
</dbReference>
<sequence>MSLSQTLWRSLYFTVKTHVGYQLNIMIRYCLSGHNKSINEQNKSRMYLECL</sequence>
<protein>
    <submittedName>
        <fullName evidence="1">Uncharacterized protein</fullName>
    </submittedName>
</protein>
<accession>A0A0E9R8Y6</accession>
<proteinExistence type="predicted"/>
<reference evidence="1" key="1">
    <citation type="submission" date="2014-11" db="EMBL/GenBank/DDBJ databases">
        <authorList>
            <person name="Amaro Gonzalez C."/>
        </authorList>
    </citation>
    <scope>NUCLEOTIDE SEQUENCE</scope>
</reference>
<name>A0A0E9R8Y6_ANGAN</name>
<dbReference type="AlphaFoldDB" id="A0A0E9R8Y6"/>
<evidence type="ECO:0000313" key="1">
    <source>
        <dbReference type="EMBL" id="JAH25626.1"/>
    </source>
</evidence>